<keyword evidence="1" id="KW-0812">Transmembrane</keyword>
<name>A0ABR9XBV1_9SPHI</name>
<dbReference type="Proteomes" id="UP000632774">
    <property type="component" value="Unassembled WGS sequence"/>
</dbReference>
<accession>A0ABR9XBV1</accession>
<sequence>MKVVFRYIIYSVVIVALSISCVNIFRNHPEVQFAFLMPGLFIILYSIIRDDIYRRASLGLLRTGFRGK</sequence>
<feature type="transmembrane region" description="Helical" evidence="1">
    <location>
        <begin position="7"/>
        <end position="25"/>
    </location>
</feature>
<reference evidence="2 3" key="1">
    <citation type="submission" date="2020-10" db="EMBL/GenBank/DDBJ databases">
        <title>Mucilaginibacter mali sp. nov., isolated from rhizosphere soil of apple orchard.</title>
        <authorList>
            <person name="Lee J.-S."/>
            <person name="Kim H.S."/>
            <person name="Kim J.-S."/>
        </authorList>
    </citation>
    <scope>NUCLEOTIDE SEQUENCE [LARGE SCALE GENOMIC DNA]</scope>
    <source>
        <strain evidence="2 3">KCTC 23157</strain>
    </source>
</reference>
<feature type="transmembrane region" description="Helical" evidence="1">
    <location>
        <begin position="31"/>
        <end position="48"/>
    </location>
</feature>
<comment type="caution">
    <text evidence="2">The sequence shown here is derived from an EMBL/GenBank/DDBJ whole genome shotgun (WGS) entry which is preliminary data.</text>
</comment>
<keyword evidence="3" id="KW-1185">Reference proteome</keyword>
<proteinExistence type="predicted"/>
<keyword evidence="1" id="KW-1133">Transmembrane helix</keyword>
<protein>
    <recommendedName>
        <fullName evidence="4">Lipoprotein</fullName>
    </recommendedName>
</protein>
<evidence type="ECO:0008006" key="4">
    <source>
        <dbReference type="Google" id="ProtNLM"/>
    </source>
</evidence>
<evidence type="ECO:0000256" key="1">
    <source>
        <dbReference type="SAM" id="Phobius"/>
    </source>
</evidence>
<keyword evidence="1" id="KW-0472">Membrane</keyword>
<evidence type="ECO:0000313" key="2">
    <source>
        <dbReference type="EMBL" id="MBE9664836.1"/>
    </source>
</evidence>
<dbReference type="RefSeq" id="WP_194104259.1">
    <property type="nucleotide sequence ID" value="NZ_JADFFM010000001.1"/>
</dbReference>
<evidence type="ECO:0000313" key="3">
    <source>
        <dbReference type="Proteomes" id="UP000632774"/>
    </source>
</evidence>
<dbReference type="PROSITE" id="PS51257">
    <property type="entry name" value="PROKAR_LIPOPROTEIN"/>
    <property type="match status" value="1"/>
</dbReference>
<gene>
    <name evidence="2" type="ORF">IRJ18_00590</name>
</gene>
<organism evidence="2 3">
    <name type="scientific">Mucilaginibacter boryungensis</name>
    <dbReference type="NCBI Taxonomy" id="768480"/>
    <lineage>
        <taxon>Bacteria</taxon>
        <taxon>Pseudomonadati</taxon>
        <taxon>Bacteroidota</taxon>
        <taxon>Sphingobacteriia</taxon>
        <taxon>Sphingobacteriales</taxon>
        <taxon>Sphingobacteriaceae</taxon>
        <taxon>Mucilaginibacter</taxon>
    </lineage>
</organism>
<dbReference type="EMBL" id="JADFFM010000001">
    <property type="protein sequence ID" value="MBE9664836.1"/>
    <property type="molecule type" value="Genomic_DNA"/>
</dbReference>